<protein>
    <submittedName>
        <fullName evidence="1">Uncharacterized protein</fullName>
    </submittedName>
</protein>
<comment type="caution">
    <text evidence="1">The sequence shown here is derived from an EMBL/GenBank/DDBJ whole genome shotgun (WGS) entry which is preliminary data.</text>
</comment>
<accession>A0A921FZ89</accession>
<dbReference type="AlphaFoldDB" id="A0A921FZ89"/>
<evidence type="ECO:0000313" key="1">
    <source>
        <dbReference type="EMBL" id="HJF31746.1"/>
    </source>
</evidence>
<proteinExistence type="predicted"/>
<name>A0A921FZ89_SPOPS</name>
<gene>
    <name evidence="1" type="ORF">K8V56_08200</name>
</gene>
<reference evidence="1" key="1">
    <citation type="journal article" date="2021" name="PeerJ">
        <title>Extensive microbial diversity within the chicken gut microbiome revealed by metagenomics and culture.</title>
        <authorList>
            <person name="Gilroy R."/>
            <person name="Ravi A."/>
            <person name="Getino M."/>
            <person name="Pursley I."/>
            <person name="Horton D.L."/>
            <person name="Alikhan N.F."/>
            <person name="Baker D."/>
            <person name="Gharbi K."/>
            <person name="Hall N."/>
            <person name="Watson M."/>
            <person name="Adriaenssens E.M."/>
            <person name="Foster-Nyarko E."/>
            <person name="Jarju S."/>
            <person name="Secka A."/>
            <person name="Antonio M."/>
            <person name="Oren A."/>
            <person name="Chaudhuri R.R."/>
            <person name="La Ragione R."/>
            <person name="Hildebrand F."/>
            <person name="Pallen M.J."/>
        </authorList>
    </citation>
    <scope>NUCLEOTIDE SEQUENCE</scope>
    <source>
        <strain evidence="1">CHK171-7178</strain>
    </source>
</reference>
<sequence>MGKKKVFYLDPDDRKWTMEDLGLSWELIDNSRVGKKEIEGIFLMKNGKIKELHELPNHCKVCLDPLDYNDEHDSIFCPSCDEWRESSCNDPNCEFCLARPSKPSNCK</sequence>
<dbReference type="EMBL" id="DYWT01000135">
    <property type="protein sequence ID" value="HJF31746.1"/>
    <property type="molecule type" value="Genomic_DNA"/>
</dbReference>
<dbReference type="Proteomes" id="UP000698173">
    <property type="component" value="Unassembled WGS sequence"/>
</dbReference>
<reference evidence="1" key="2">
    <citation type="submission" date="2021-09" db="EMBL/GenBank/DDBJ databases">
        <authorList>
            <person name="Gilroy R."/>
        </authorList>
    </citation>
    <scope>NUCLEOTIDE SEQUENCE</scope>
    <source>
        <strain evidence="1">CHK171-7178</strain>
    </source>
</reference>
<evidence type="ECO:0000313" key="2">
    <source>
        <dbReference type="Proteomes" id="UP000698173"/>
    </source>
</evidence>
<organism evidence="1 2">
    <name type="scientific">Sporosarcina psychrophila</name>
    <name type="common">Bacillus psychrophilus</name>
    <dbReference type="NCBI Taxonomy" id="1476"/>
    <lineage>
        <taxon>Bacteria</taxon>
        <taxon>Bacillati</taxon>
        <taxon>Bacillota</taxon>
        <taxon>Bacilli</taxon>
        <taxon>Bacillales</taxon>
        <taxon>Caryophanaceae</taxon>
        <taxon>Sporosarcina</taxon>
    </lineage>
</organism>